<dbReference type="Proteomes" id="UP000523105">
    <property type="component" value="Unassembled WGS sequence"/>
</dbReference>
<gene>
    <name evidence="2" type="ORF">HX802_00540</name>
    <name evidence="1" type="ORF">HX837_02295</name>
</gene>
<sequence length="112" mass="13491">MKTSMDIKEFLADFVADEQEKNTSPKDYEKMEKQEQQVILTLEMLDKFQFLQLEQICKEVCGRIPSPPRVYDKVINVEYEHHINRDDYTKFILKEMEFSEIKNFATKYNILK</sequence>
<comment type="caution">
    <text evidence="1">The sequence shown here is derived from an EMBL/GenBank/DDBJ whole genome shotgun (WGS) entry which is preliminary data.</text>
</comment>
<protein>
    <submittedName>
        <fullName evidence="1">Uncharacterized protein</fullName>
    </submittedName>
</protein>
<evidence type="ECO:0000313" key="3">
    <source>
        <dbReference type="Proteomes" id="UP000523105"/>
    </source>
</evidence>
<dbReference type="Proteomes" id="UP000586694">
    <property type="component" value="Unassembled WGS sequence"/>
</dbReference>
<evidence type="ECO:0000313" key="4">
    <source>
        <dbReference type="Proteomes" id="UP000586694"/>
    </source>
</evidence>
<dbReference type="AlphaFoldDB" id="A0A7K4MAE6"/>
<organism evidence="1 3">
    <name type="scientific">Marine Group I thaumarchaeote</name>
    <dbReference type="NCBI Taxonomy" id="2511932"/>
    <lineage>
        <taxon>Archaea</taxon>
        <taxon>Nitrososphaerota</taxon>
        <taxon>Marine Group I</taxon>
    </lineage>
</organism>
<proteinExistence type="predicted"/>
<name>A0A7K4MAE6_9ARCH</name>
<dbReference type="EMBL" id="JACASU010000003">
    <property type="protein sequence ID" value="NWJ99141.1"/>
    <property type="molecule type" value="Genomic_DNA"/>
</dbReference>
<reference evidence="1" key="2">
    <citation type="submission" date="2020-06" db="EMBL/GenBank/DDBJ databases">
        <authorList>
            <person name="Wang Y."/>
        </authorList>
    </citation>
    <scope>NUCLEOTIDE SEQUENCE</scope>
    <source>
        <strain evidence="1">L15b</strain>
        <strain evidence="2">L19b</strain>
    </source>
</reference>
<accession>A0A7K4MAE6</accession>
<reference evidence="3 4" key="1">
    <citation type="journal article" date="2019" name="Environ. Microbiol.">
        <title>Genomics insights into ecotype formation of ammonia-oxidizing archaea in the deep ocean.</title>
        <authorList>
            <person name="Wang Y."/>
            <person name="Huang J.M."/>
            <person name="Cui G.J."/>
            <person name="Nunoura T."/>
            <person name="Takaki Y."/>
            <person name="Li W.L."/>
            <person name="Li J."/>
            <person name="Gao Z.M."/>
            <person name="Takai K."/>
            <person name="Zhang A.Q."/>
            <person name="Stepanauskas R."/>
        </authorList>
    </citation>
    <scope>NUCLEOTIDE SEQUENCE [LARGE SCALE GENOMIC DNA]</scope>
    <source>
        <strain evidence="1 3">L15b</strain>
        <strain evidence="2 4">L19b</strain>
    </source>
</reference>
<dbReference type="EMBL" id="JACASV010000009">
    <property type="protein sequence ID" value="NWJ43035.1"/>
    <property type="molecule type" value="Genomic_DNA"/>
</dbReference>
<evidence type="ECO:0000313" key="2">
    <source>
        <dbReference type="EMBL" id="NWJ99141.1"/>
    </source>
</evidence>
<evidence type="ECO:0000313" key="1">
    <source>
        <dbReference type="EMBL" id="NWJ43035.1"/>
    </source>
</evidence>